<dbReference type="EMBL" id="QYOH01000041">
    <property type="protein sequence ID" value="TXU31046.1"/>
    <property type="molecule type" value="Genomic_DNA"/>
</dbReference>
<gene>
    <name evidence="1" type="ORF">D4N09_22430</name>
</gene>
<evidence type="ECO:0000313" key="1">
    <source>
        <dbReference type="EMBL" id="TXU31046.1"/>
    </source>
</evidence>
<comment type="caution">
    <text evidence="1">The sequence shown here is derived from an EMBL/GenBank/DDBJ whole genome shotgun (WGS) entry which is preliminary data.</text>
</comment>
<dbReference type="AlphaFoldDB" id="A0A2I8SWW0"/>
<accession>A0A2I8SWW0</accession>
<reference evidence="1 2" key="1">
    <citation type="submission" date="2018-09" db="EMBL/GenBank/DDBJ databases">
        <title>Persistent metagenomic signatures of early life antibiotic treatment in the infant gut microbiota and resistome.</title>
        <authorList>
            <person name="Gasparrini A.J."/>
        </authorList>
    </citation>
    <scope>NUCLEOTIDE SEQUENCE [LARGE SCALE GENOMIC DNA]</scope>
    <source>
        <strain evidence="1 2">T0181B.E-10</strain>
    </source>
</reference>
<proteinExistence type="predicted"/>
<name>A0A2I8SWW0_ECOLX</name>
<dbReference type="Proteomes" id="UP000460654">
    <property type="component" value="Unassembled WGS sequence"/>
</dbReference>
<sequence>MSAFSSELKGLVKQLSQLKLPPPGQMMLHESLAIETVILLRSMATPANMKSAWGELERNGYKVWESKQERTE</sequence>
<evidence type="ECO:0000313" key="2">
    <source>
        <dbReference type="Proteomes" id="UP000460654"/>
    </source>
</evidence>
<protein>
    <submittedName>
        <fullName evidence="1">TraK</fullName>
    </submittedName>
</protein>
<organism evidence="1 2">
    <name type="scientific">Escherichia coli</name>
    <dbReference type="NCBI Taxonomy" id="562"/>
    <lineage>
        <taxon>Bacteria</taxon>
        <taxon>Pseudomonadati</taxon>
        <taxon>Pseudomonadota</taxon>
        <taxon>Gammaproteobacteria</taxon>
        <taxon>Enterobacterales</taxon>
        <taxon>Enterobacteriaceae</taxon>
        <taxon>Escherichia</taxon>
    </lineage>
</organism>